<dbReference type="InterPro" id="IPR052337">
    <property type="entry name" value="SAT4-like"/>
</dbReference>
<evidence type="ECO:0000259" key="7">
    <source>
        <dbReference type="Pfam" id="PF20684"/>
    </source>
</evidence>
<proteinExistence type="inferred from homology"/>
<evidence type="ECO:0000256" key="2">
    <source>
        <dbReference type="ARBA" id="ARBA00022692"/>
    </source>
</evidence>
<keyword evidence="4 6" id="KW-0472">Membrane</keyword>
<dbReference type="GO" id="GO:0016020">
    <property type="term" value="C:membrane"/>
    <property type="evidence" value="ECO:0007669"/>
    <property type="project" value="UniProtKB-SubCell"/>
</dbReference>
<feature type="domain" description="Rhodopsin" evidence="7">
    <location>
        <begin position="76"/>
        <end position="206"/>
    </location>
</feature>
<comment type="subcellular location">
    <subcellularLocation>
        <location evidence="1">Membrane</location>
        <topology evidence="1">Multi-pass membrane protein</topology>
    </subcellularLocation>
</comment>
<dbReference type="EMBL" id="WNWR01000134">
    <property type="protein sequence ID" value="KAE9990508.1"/>
    <property type="molecule type" value="Genomic_DNA"/>
</dbReference>
<keyword evidence="3 6" id="KW-1133">Transmembrane helix</keyword>
<comment type="caution">
    <text evidence="8">The sequence shown here is derived from an EMBL/GenBank/DDBJ whole genome shotgun (WGS) entry which is preliminary data.</text>
</comment>
<dbReference type="PANTHER" id="PTHR33048">
    <property type="entry name" value="PTH11-LIKE INTEGRAL MEMBRANE PROTEIN (AFU_ORTHOLOGUE AFUA_5G11245)"/>
    <property type="match status" value="1"/>
</dbReference>
<organism evidence="8 9">
    <name type="scientific">Venturia inaequalis</name>
    <name type="common">Apple scab fungus</name>
    <dbReference type="NCBI Taxonomy" id="5025"/>
    <lineage>
        <taxon>Eukaryota</taxon>
        <taxon>Fungi</taxon>
        <taxon>Dikarya</taxon>
        <taxon>Ascomycota</taxon>
        <taxon>Pezizomycotina</taxon>
        <taxon>Dothideomycetes</taxon>
        <taxon>Pleosporomycetidae</taxon>
        <taxon>Venturiales</taxon>
        <taxon>Venturiaceae</taxon>
        <taxon>Venturia</taxon>
    </lineage>
</organism>
<feature type="transmembrane region" description="Helical" evidence="6">
    <location>
        <begin position="133"/>
        <end position="152"/>
    </location>
</feature>
<feature type="transmembrane region" description="Helical" evidence="6">
    <location>
        <begin position="59"/>
        <end position="82"/>
    </location>
</feature>
<name>A0A8H3VMQ3_VENIN</name>
<feature type="transmembrane region" description="Helical" evidence="6">
    <location>
        <begin position="173"/>
        <end position="195"/>
    </location>
</feature>
<evidence type="ECO:0000256" key="5">
    <source>
        <dbReference type="ARBA" id="ARBA00038359"/>
    </source>
</evidence>
<evidence type="ECO:0000313" key="8">
    <source>
        <dbReference type="EMBL" id="KAE9990508.1"/>
    </source>
</evidence>
<accession>A0A8H3VMQ3</accession>
<dbReference type="AlphaFoldDB" id="A0A8H3VMQ3"/>
<evidence type="ECO:0000256" key="4">
    <source>
        <dbReference type="ARBA" id="ARBA00023136"/>
    </source>
</evidence>
<keyword evidence="9" id="KW-1185">Reference proteome</keyword>
<dbReference type="PANTHER" id="PTHR33048:SF129">
    <property type="entry name" value="INTEGRAL MEMBRANE PROTEIN-RELATED"/>
    <property type="match status" value="1"/>
</dbReference>
<comment type="similarity">
    <text evidence="5">Belongs to the SAT4 family.</text>
</comment>
<dbReference type="Proteomes" id="UP000490939">
    <property type="component" value="Unassembled WGS sequence"/>
</dbReference>
<sequence length="280" mass="31509">MPKSALIGYPPATDHDYWIAKYMIRTLGIENGDPSQGFKVSPPRPPAGEYQFETRGPGLIAGLSICLVVMAGITGLRLYLRFFTPRLKSGLDDWLIIPGVILALAYPALQLAMVTYGGSGKHIYDCTYEEQYVFKYLAAIAQVLFFVSLGFVKLSITAFNMRLTGFSSKNWMIAHWTFFMLIVCYTLVALALTVFPCDPIWATFDIARLGKLDKLPKSKECLRTQDALVEIGKYGGLHLDNGGQDTDHFLSMWKRDSDRYPMHSLVFSEAQIYNFNLLEN</sequence>
<dbReference type="Pfam" id="PF20684">
    <property type="entry name" value="Fung_rhodopsin"/>
    <property type="match status" value="1"/>
</dbReference>
<evidence type="ECO:0000256" key="1">
    <source>
        <dbReference type="ARBA" id="ARBA00004141"/>
    </source>
</evidence>
<evidence type="ECO:0000256" key="6">
    <source>
        <dbReference type="SAM" id="Phobius"/>
    </source>
</evidence>
<gene>
    <name evidence="8" type="ORF">EG327_001307</name>
</gene>
<protein>
    <recommendedName>
        <fullName evidence="7">Rhodopsin domain-containing protein</fullName>
    </recommendedName>
</protein>
<evidence type="ECO:0000256" key="3">
    <source>
        <dbReference type="ARBA" id="ARBA00022989"/>
    </source>
</evidence>
<reference evidence="8 9" key="1">
    <citation type="submission" date="2019-07" db="EMBL/GenBank/DDBJ databases">
        <title>Venturia inaequalis Genome Resource.</title>
        <authorList>
            <person name="Lichtner F.J."/>
        </authorList>
    </citation>
    <scope>NUCLEOTIDE SEQUENCE [LARGE SCALE GENOMIC DNA]</scope>
    <source>
        <strain evidence="8 9">DMI_063113</strain>
    </source>
</reference>
<dbReference type="InterPro" id="IPR049326">
    <property type="entry name" value="Rhodopsin_dom_fungi"/>
</dbReference>
<feature type="transmembrane region" description="Helical" evidence="6">
    <location>
        <begin position="94"/>
        <end position="113"/>
    </location>
</feature>
<evidence type="ECO:0000313" key="9">
    <source>
        <dbReference type="Proteomes" id="UP000490939"/>
    </source>
</evidence>
<keyword evidence="2 6" id="KW-0812">Transmembrane</keyword>